<dbReference type="CDD" id="cd01942">
    <property type="entry name" value="ribokinase_group_A"/>
    <property type="match status" value="1"/>
</dbReference>
<keyword evidence="2 4" id="KW-0418">Kinase</keyword>
<gene>
    <name evidence="4" type="ORF">X474_14350</name>
</gene>
<dbReference type="Proteomes" id="UP000032233">
    <property type="component" value="Unassembled WGS sequence"/>
</dbReference>
<dbReference type="OrthoDB" id="9779730at2"/>
<dbReference type="GO" id="GO:0016301">
    <property type="term" value="F:kinase activity"/>
    <property type="evidence" value="ECO:0007669"/>
    <property type="project" value="UniProtKB-KW"/>
</dbReference>
<sequence>MEILIYGSLAYDRIMTFEGQFSDHILPNNIDSLSVSFNVNSMREMLGGTAGNIAYGLTQLGEKPAVLGSLGRDGSRYLEWMQNHGIKTEFVRLVDDQFTAGCFITNDCCNNMINSFNPGAMYFPCNVDEGHLKPSDSLAIVAPGGKEDMSRLPELYRKVGLPFIFDPGQSLNIWQGEELKQAMDGAMTLISNEYELEIIQKLTGLDLKTILENVESVITTMGEKGSLVRRKDSETFIPAAPPDEVNDPTGAGDAYRSGLLKGLSNGLSLEEAALWGSAISSFAVACHGTQEYCLEEGQFEERLAKVKKLFEN</sequence>
<evidence type="ECO:0000256" key="2">
    <source>
        <dbReference type="ARBA" id="ARBA00022777"/>
    </source>
</evidence>
<dbReference type="EMBL" id="AZAC01000016">
    <property type="protein sequence ID" value="KIX13373.1"/>
    <property type="molecule type" value="Genomic_DNA"/>
</dbReference>
<accession>A0A0D2HS60</accession>
<name>A0A0D2HS60_9BACT</name>
<dbReference type="InParanoid" id="A0A0D2HS60"/>
<dbReference type="SUPFAM" id="SSF53613">
    <property type="entry name" value="Ribokinase-like"/>
    <property type="match status" value="1"/>
</dbReference>
<evidence type="ECO:0000259" key="3">
    <source>
        <dbReference type="Pfam" id="PF00294"/>
    </source>
</evidence>
<comment type="caution">
    <text evidence="4">The sequence shown here is derived from an EMBL/GenBank/DDBJ whole genome shotgun (WGS) entry which is preliminary data.</text>
</comment>
<feature type="domain" description="Carbohydrate kinase PfkB" evidence="3">
    <location>
        <begin position="32"/>
        <end position="294"/>
    </location>
</feature>
<dbReference type="PROSITE" id="PS00583">
    <property type="entry name" value="PFKB_KINASES_1"/>
    <property type="match status" value="1"/>
</dbReference>
<dbReference type="AlphaFoldDB" id="A0A0D2HS60"/>
<dbReference type="FunCoup" id="A0A0D2HS60">
    <property type="interactions" value="64"/>
</dbReference>
<organism evidence="4 5">
    <name type="scientific">Dethiosulfatarculus sandiegensis</name>
    <dbReference type="NCBI Taxonomy" id="1429043"/>
    <lineage>
        <taxon>Bacteria</taxon>
        <taxon>Pseudomonadati</taxon>
        <taxon>Thermodesulfobacteriota</taxon>
        <taxon>Desulfarculia</taxon>
        <taxon>Desulfarculales</taxon>
        <taxon>Desulfarculaceae</taxon>
        <taxon>Dethiosulfatarculus</taxon>
    </lineage>
</organism>
<evidence type="ECO:0000313" key="4">
    <source>
        <dbReference type="EMBL" id="KIX13373.1"/>
    </source>
</evidence>
<dbReference type="RefSeq" id="WP_044349430.1">
    <property type="nucleotide sequence ID" value="NZ_AZAC01000016.1"/>
</dbReference>
<dbReference type="Pfam" id="PF00294">
    <property type="entry name" value="PfkB"/>
    <property type="match status" value="1"/>
</dbReference>
<dbReference type="PANTHER" id="PTHR10584:SF166">
    <property type="entry name" value="RIBOKINASE"/>
    <property type="match status" value="1"/>
</dbReference>
<keyword evidence="5" id="KW-1185">Reference proteome</keyword>
<dbReference type="PROSITE" id="PS00584">
    <property type="entry name" value="PFKB_KINASES_2"/>
    <property type="match status" value="1"/>
</dbReference>
<dbReference type="InterPro" id="IPR011611">
    <property type="entry name" value="PfkB_dom"/>
</dbReference>
<reference evidence="4 5" key="1">
    <citation type="submission" date="2013-11" db="EMBL/GenBank/DDBJ databases">
        <title>Metagenomic analysis of a methanogenic consortium involved in long chain n-alkane degradation.</title>
        <authorList>
            <person name="Davidova I.A."/>
            <person name="Callaghan A.V."/>
            <person name="Wawrik B."/>
            <person name="Pruitt S."/>
            <person name="Marks C."/>
            <person name="Duncan K.E."/>
            <person name="Suflita J.M."/>
        </authorList>
    </citation>
    <scope>NUCLEOTIDE SEQUENCE [LARGE SCALE GENOMIC DNA]</scope>
    <source>
        <strain evidence="4 5">SPR</strain>
    </source>
</reference>
<dbReference type="InterPro" id="IPR029056">
    <property type="entry name" value="Ribokinase-like"/>
</dbReference>
<dbReference type="STRING" id="1429043.X474_14350"/>
<dbReference type="PANTHER" id="PTHR10584">
    <property type="entry name" value="SUGAR KINASE"/>
    <property type="match status" value="1"/>
</dbReference>
<proteinExistence type="predicted"/>
<evidence type="ECO:0000313" key="5">
    <source>
        <dbReference type="Proteomes" id="UP000032233"/>
    </source>
</evidence>
<protein>
    <submittedName>
        <fullName evidence="4">Carbohydrate kinase</fullName>
    </submittedName>
</protein>
<dbReference type="Gene3D" id="3.40.1190.20">
    <property type="match status" value="1"/>
</dbReference>
<dbReference type="InterPro" id="IPR002173">
    <property type="entry name" value="Carboh/pur_kinase_PfkB_CS"/>
</dbReference>
<evidence type="ECO:0000256" key="1">
    <source>
        <dbReference type="ARBA" id="ARBA00022679"/>
    </source>
</evidence>
<keyword evidence="1" id="KW-0808">Transferase</keyword>